<evidence type="ECO:0000313" key="2">
    <source>
        <dbReference type="Proteomes" id="UP000499080"/>
    </source>
</evidence>
<reference evidence="1 2" key="1">
    <citation type="journal article" date="2019" name="Sci. Rep.">
        <title>Orb-weaving spider Araneus ventricosus genome elucidates the spidroin gene catalogue.</title>
        <authorList>
            <person name="Kono N."/>
            <person name="Nakamura H."/>
            <person name="Ohtoshi R."/>
            <person name="Moran D.A.P."/>
            <person name="Shinohara A."/>
            <person name="Yoshida Y."/>
            <person name="Fujiwara M."/>
            <person name="Mori M."/>
            <person name="Tomita M."/>
            <person name="Arakawa K."/>
        </authorList>
    </citation>
    <scope>NUCLEOTIDE SEQUENCE [LARGE SCALE GENOMIC DNA]</scope>
</reference>
<organism evidence="1 2">
    <name type="scientific">Araneus ventricosus</name>
    <name type="common">Orbweaver spider</name>
    <name type="synonym">Epeira ventricosa</name>
    <dbReference type="NCBI Taxonomy" id="182803"/>
    <lineage>
        <taxon>Eukaryota</taxon>
        <taxon>Metazoa</taxon>
        <taxon>Ecdysozoa</taxon>
        <taxon>Arthropoda</taxon>
        <taxon>Chelicerata</taxon>
        <taxon>Arachnida</taxon>
        <taxon>Araneae</taxon>
        <taxon>Araneomorphae</taxon>
        <taxon>Entelegynae</taxon>
        <taxon>Araneoidea</taxon>
        <taxon>Araneidae</taxon>
        <taxon>Araneus</taxon>
    </lineage>
</organism>
<dbReference type="AlphaFoldDB" id="A0A4Y2IJA6"/>
<sequence length="92" mass="10316">MYQTSTPHQREDIWPPTSNLMCSRLAYTMSRQWNWVSNLEPSSPEVETLPLGHRGSCKAFTDSGPEGHGFETRLDEMSAVYTNVVHAKFAGG</sequence>
<dbReference type="EMBL" id="BGPR01002682">
    <property type="protein sequence ID" value="GBM77312.1"/>
    <property type="molecule type" value="Genomic_DNA"/>
</dbReference>
<dbReference type="Proteomes" id="UP000499080">
    <property type="component" value="Unassembled WGS sequence"/>
</dbReference>
<gene>
    <name evidence="1" type="ORF">AVEN_91415_1</name>
</gene>
<protein>
    <submittedName>
        <fullName evidence="1">Uncharacterized protein</fullName>
    </submittedName>
</protein>
<evidence type="ECO:0000313" key="1">
    <source>
        <dbReference type="EMBL" id="GBM77312.1"/>
    </source>
</evidence>
<accession>A0A4Y2IJA6</accession>
<name>A0A4Y2IJA6_ARAVE</name>
<keyword evidence="2" id="KW-1185">Reference proteome</keyword>
<comment type="caution">
    <text evidence="1">The sequence shown here is derived from an EMBL/GenBank/DDBJ whole genome shotgun (WGS) entry which is preliminary data.</text>
</comment>
<proteinExistence type="predicted"/>